<reference evidence="2 3" key="1">
    <citation type="submission" date="2017-10" db="EMBL/GenBank/DDBJ databases">
        <title>Sequencing the genomes of 1000 actinobacteria strains.</title>
        <authorList>
            <person name="Klenk H.-P."/>
        </authorList>
    </citation>
    <scope>NUCLEOTIDE SEQUENCE [LARGE SCALE GENOMIC DNA]</scope>
    <source>
        <strain evidence="2 3">DSM 15597</strain>
    </source>
</reference>
<evidence type="ECO:0000313" key="3">
    <source>
        <dbReference type="Proteomes" id="UP000226079"/>
    </source>
</evidence>
<keyword evidence="1" id="KW-1133">Transmembrane helix</keyword>
<proteinExistence type="predicted"/>
<dbReference type="Proteomes" id="UP000226079">
    <property type="component" value="Unassembled WGS sequence"/>
</dbReference>
<dbReference type="AlphaFoldDB" id="A0A2A9CUC3"/>
<feature type="transmembrane region" description="Helical" evidence="1">
    <location>
        <begin position="12"/>
        <end position="30"/>
    </location>
</feature>
<keyword evidence="3" id="KW-1185">Reference proteome</keyword>
<dbReference type="EMBL" id="PDJC01000001">
    <property type="protein sequence ID" value="PFG17731.1"/>
    <property type="molecule type" value="Genomic_DNA"/>
</dbReference>
<feature type="transmembrane region" description="Helical" evidence="1">
    <location>
        <begin position="113"/>
        <end position="133"/>
    </location>
</feature>
<name>A0A2A9CUC3_9ACTN</name>
<accession>A0A2A9CUC3</accession>
<keyword evidence="1" id="KW-0472">Membrane</keyword>
<gene>
    <name evidence="2" type="ORF">ATK74_2304</name>
</gene>
<evidence type="ECO:0000313" key="2">
    <source>
        <dbReference type="EMBL" id="PFG17731.1"/>
    </source>
</evidence>
<evidence type="ECO:0000256" key="1">
    <source>
        <dbReference type="SAM" id="Phobius"/>
    </source>
</evidence>
<organism evidence="2 3">
    <name type="scientific">Propionicimonas paludicola</name>
    <dbReference type="NCBI Taxonomy" id="185243"/>
    <lineage>
        <taxon>Bacteria</taxon>
        <taxon>Bacillati</taxon>
        <taxon>Actinomycetota</taxon>
        <taxon>Actinomycetes</taxon>
        <taxon>Propionibacteriales</taxon>
        <taxon>Nocardioidaceae</taxon>
        <taxon>Propionicimonas</taxon>
    </lineage>
</organism>
<sequence length="144" mass="15283">MERSAKPVSVAAQLLPMVVTAAGFAAIWAWSSGPGLTGTAGWVGHNLWLFAPIGILVAYRGGWKAIGWLAGGLVAGVVLGELIGNLIYQAEFDQLTRQKLDPGYRQDWEPQHLGWAIACVVFLVSALVGAGAFRRRPRAGSMPG</sequence>
<dbReference type="RefSeq" id="WP_098461134.1">
    <property type="nucleotide sequence ID" value="NZ_PDJC01000001.1"/>
</dbReference>
<feature type="transmembrane region" description="Helical" evidence="1">
    <location>
        <begin position="42"/>
        <end position="59"/>
    </location>
</feature>
<protein>
    <submittedName>
        <fullName evidence="2">Uncharacterized protein</fullName>
    </submittedName>
</protein>
<feature type="transmembrane region" description="Helical" evidence="1">
    <location>
        <begin position="66"/>
        <end position="88"/>
    </location>
</feature>
<comment type="caution">
    <text evidence="2">The sequence shown here is derived from an EMBL/GenBank/DDBJ whole genome shotgun (WGS) entry which is preliminary data.</text>
</comment>
<keyword evidence="1" id="KW-0812">Transmembrane</keyword>